<keyword evidence="4 7" id="KW-0812">Transmembrane</keyword>
<name>A0A5K7YLC3_9BACT</name>
<evidence type="ECO:0000256" key="1">
    <source>
        <dbReference type="ARBA" id="ARBA00004651"/>
    </source>
</evidence>
<reference evidence="8 9" key="1">
    <citation type="submission" date="2019-11" db="EMBL/GenBank/DDBJ databases">
        <title>Comparative genomics of hydrocarbon-degrading Desulfosarcina strains.</title>
        <authorList>
            <person name="Watanabe M."/>
            <person name="Kojima H."/>
            <person name="Fukui M."/>
        </authorList>
    </citation>
    <scope>NUCLEOTIDE SEQUENCE [LARGE SCALE GENOMIC DNA]</scope>
    <source>
        <strain evidence="8 9">PL12</strain>
    </source>
</reference>
<evidence type="ECO:0000313" key="8">
    <source>
        <dbReference type="EMBL" id="BBO69215.1"/>
    </source>
</evidence>
<dbReference type="PANTHER" id="PTHR34584:SF1">
    <property type="entry name" value="NA(+)_H(+) ANTIPORTER SUBUNIT E1"/>
    <property type="match status" value="1"/>
</dbReference>
<keyword evidence="5 7" id="KW-1133">Transmembrane helix</keyword>
<dbReference type="Proteomes" id="UP000427906">
    <property type="component" value="Chromosome"/>
</dbReference>
<dbReference type="AlphaFoldDB" id="A0A5K7YLC3"/>
<sequence>MNLFFINTFIALGYIGVQGQFSLFGFMIGFALGYLALWLTQPLYGRSRYFQRAPKTVRLVGFFLVELLLCNLRVFWDVITPGHISRPGIVGVPLSAESDMEILLVANLISLTPGTLSVDLSDDRRTLYVHVMYLDDPDRFRHSIKTGLEQRVLEVTRDH</sequence>
<comment type="similarity">
    <text evidence="2">Belongs to the CPA3 antiporters (TC 2.A.63) subunit E family.</text>
</comment>
<dbReference type="InterPro" id="IPR002758">
    <property type="entry name" value="Cation_antiport_E"/>
</dbReference>
<organism evidence="8 9">
    <name type="scientific">Desulfosarcina alkanivorans</name>
    <dbReference type="NCBI Taxonomy" id="571177"/>
    <lineage>
        <taxon>Bacteria</taxon>
        <taxon>Pseudomonadati</taxon>
        <taxon>Thermodesulfobacteriota</taxon>
        <taxon>Desulfobacteria</taxon>
        <taxon>Desulfobacterales</taxon>
        <taxon>Desulfosarcinaceae</taxon>
        <taxon>Desulfosarcina</taxon>
    </lineage>
</organism>
<evidence type="ECO:0000256" key="6">
    <source>
        <dbReference type="ARBA" id="ARBA00023136"/>
    </source>
</evidence>
<dbReference type="GO" id="GO:0005886">
    <property type="term" value="C:plasma membrane"/>
    <property type="evidence" value="ECO:0007669"/>
    <property type="project" value="UniProtKB-SubCell"/>
</dbReference>
<protein>
    <submittedName>
        <fullName evidence="8">Sodium:proton antiporter</fullName>
    </submittedName>
</protein>
<dbReference type="EMBL" id="AP021874">
    <property type="protein sequence ID" value="BBO69215.1"/>
    <property type="molecule type" value="Genomic_DNA"/>
</dbReference>
<evidence type="ECO:0000256" key="3">
    <source>
        <dbReference type="ARBA" id="ARBA00022475"/>
    </source>
</evidence>
<dbReference type="KEGG" id="dalk:DSCA_31450"/>
<evidence type="ECO:0000256" key="4">
    <source>
        <dbReference type="ARBA" id="ARBA00022692"/>
    </source>
</evidence>
<evidence type="ECO:0000256" key="7">
    <source>
        <dbReference type="SAM" id="Phobius"/>
    </source>
</evidence>
<dbReference type="OrthoDB" id="9807187at2"/>
<evidence type="ECO:0000256" key="2">
    <source>
        <dbReference type="ARBA" id="ARBA00006228"/>
    </source>
</evidence>
<gene>
    <name evidence="8" type="ORF">DSCA_31450</name>
</gene>
<dbReference type="PANTHER" id="PTHR34584">
    <property type="entry name" value="NA(+)/H(+) ANTIPORTER SUBUNIT E1"/>
    <property type="match status" value="1"/>
</dbReference>
<dbReference type="PIRSF" id="PIRSF019239">
    <property type="entry name" value="MrpE"/>
    <property type="match status" value="1"/>
</dbReference>
<dbReference type="GO" id="GO:0008324">
    <property type="term" value="F:monoatomic cation transmembrane transporter activity"/>
    <property type="evidence" value="ECO:0007669"/>
    <property type="project" value="InterPro"/>
</dbReference>
<feature type="transmembrane region" description="Helical" evidence="7">
    <location>
        <begin position="59"/>
        <end position="76"/>
    </location>
</feature>
<keyword evidence="6 7" id="KW-0472">Membrane</keyword>
<keyword evidence="9" id="KW-1185">Reference proteome</keyword>
<dbReference type="RefSeq" id="WP_155317281.1">
    <property type="nucleotide sequence ID" value="NZ_AP021874.1"/>
</dbReference>
<proteinExistence type="inferred from homology"/>
<evidence type="ECO:0000256" key="5">
    <source>
        <dbReference type="ARBA" id="ARBA00022989"/>
    </source>
</evidence>
<feature type="transmembrane region" description="Helical" evidence="7">
    <location>
        <begin position="20"/>
        <end position="39"/>
    </location>
</feature>
<evidence type="ECO:0000313" key="9">
    <source>
        <dbReference type="Proteomes" id="UP000427906"/>
    </source>
</evidence>
<keyword evidence="3" id="KW-1003">Cell membrane</keyword>
<accession>A0A5K7YLC3</accession>
<dbReference type="Pfam" id="PF01899">
    <property type="entry name" value="MNHE"/>
    <property type="match status" value="1"/>
</dbReference>
<comment type="subcellular location">
    <subcellularLocation>
        <location evidence="1">Cell membrane</location>
        <topology evidence="1">Multi-pass membrane protein</topology>
    </subcellularLocation>
</comment>